<gene>
    <name evidence="2" type="ordered locus">Psta_1977</name>
</gene>
<feature type="domain" description="KaiC-like" evidence="1">
    <location>
        <begin position="7"/>
        <end position="86"/>
    </location>
</feature>
<dbReference type="InterPro" id="IPR051347">
    <property type="entry name" value="Circadian_clock_KaiC-rel"/>
</dbReference>
<dbReference type="AlphaFoldDB" id="D2R0Q3"/>
<dbReference type="OrthoDB" id="248166at2"/>
<protein>
    <recommendedName>
        <fullName evidence="1">KaiC-like domain-containing protein</fullName>
    </recommendedName>
</protein>
<dbReference type="SUPFAM" id="SSF52540">
    <property type="entry name" value="P-loop containing nucleoside triphosphate hydrolases"/>
    <property type="match status" value="1"/>
</dbReference>
<dbReference type="Proteomes" id="UP000001887">
    <property type="component" value="Chromosome"/>
</dbReference>
<dbReference type="Pfam" id="PF06745">
    <property type="entry name" value="ATPase"/>
    <property type="match status" value="1"/>
</dbReference>
<organism evidence="2 3">
    <name type="scientific">Pirellula staleyi (strain ATCC 27377 / DSM 6068 / ICPB 4128)</name>
    <name type="common">Pirella staleyi</name>
    <dbReference type="NCBI Taxonomy" id="530564"/>
    <lineage>
        <taxon>Bacteria</taxon>
        <taxon>Pseudomonadati</taxon>
        <taxon>Planctomycetota</taxon>
        <taxon>Planctomycetia</taxon>
        <taxon>Pirellulales</taxon>
        <taxon>Pirellulaceae</taxon>
        <taxon>Pirellula</taxon>
    </lineage>
</organism>
<proteinExistence type="predicted"/>
<evidence type="ECO:0000313" key="2">
    <source>
        <dbReference type="EMBL" id="ADB16651.1"/>
    </source>
</evidence>
<dbReference type="PANTHER" id="PTHR42926">
    <property type="match status" value="1"/>
</dbReference>
<evidence type="ECO:0000313" key="3">
    <source>
        <dbReference type="Proteomes" id="UP000001887"/>
    </source>
</evidence>
<dbReference type="Gene3D" id="3.40.50.300">
    <property type="entry name" value="P-loop containing nucleotide triphosphate hydrolases"/>
    <property type="match status" value="1"/>
</dbReference>
<dbReference type="InterPro" id="IPR014774">
    <property type="entry name" value="KaiC-like_dom"/>
</dbReference>
<dbReference type="STRING" id="530564.Psta_1977"/>
<dbReference type="PANTHER" id="PTHR42926:SF1">
    <property type="entry name" value="CIRCADIAN CLOCK OSCILLATOR PROTEIN KAIC 1"/>
    <property type="match status" value="1"/>
</dbReference>
<dbReference type="KEGG" id="psl:Psta_1977"/>
<evidence type="ECO:0000259" key="1">
    <source>
        <dbReference type="Pfam" id="PF06745"/>
    </source>
</evidence>
<sequence>MSGKRQSTGISALDKMLGGGLLPGTLTVVVGATGIGKTQLGVQYAHAGLAQEGKRGIFFDTTARGDSQNHPEYAKRLADWDLSVVDTEEQPILEPFFEAPPAGEYLHVFDYRGRRVTRRDLDWDDWQTWQAQLNSRLRSAIAFLYGHFIRGVQRVVLDGIEPADRPSESIQFHLLEYVYQQVLRKDFDWVARDLFREQYRKFETQVLAHPYLPASIGSLLLATSHETMLDELIRKPLSEGDILSNANTIILMGKQQQGNRVGRALQIAKHRGSYCDDQIVPYRVTETGIELDL</sequence>
<reference evidence="2 3" key="1">
    <citation type="journal article" date="2009" name="Stand. Genomic Sci.">
        <title>Complete genome sequence of Pirellula staleyi type strain (ATCC 27377).</title>
        <authorList>
            <person name="Clum A."/>
            <person name="Tindall B.J."/>
            <person name="Sikorski J."/>
            <person name="Ivanova N."/>
            <person name="Mavrommatis K."/>
            <person name="Lucas S."/>
            <person name="Glavina del Rio T."/>
            <person name="Nolan M."/>
            <person name="Chen F."/>
            <person name="Tice H."/>
            <person name="Pitluck S."/>
            <person name="Cheng J.F."/>
            <person name="Chertkov O."/>
            <person name="Brettin T."/>
            <person name="Han C."/>
            <person name="Detter J.C."/>
            <person name="Kuske C."/>
            <person name="Bruce D."/>
            <person name="Goodwin L."/>
            <person name="Ovchinikova G."/>
            <person name="Pati A."/>
            <person name="Mikhailova N."/>
            <person name="Chen A."/>
            <person name="Palaniappan K."/>
            <person name="Land M."/>
            <person name="Hauser L."/>
            <person name="Chang Y.J."/>
            <person name="Jeffries C.D."/>
            <person name="Chain P."/>
            <person name="Rohde M."/>
            <person name="Goker M."/>
            <person name="Bristow J."/>
            <person name="Eisen J.A."/>
            <person name="Markowitz V."/>
            <person name="Hugenholtz P."/>
            <person name="Kyrpides N.C."/>
            <person name="Klenk H.P."/>
            <person name="Lapidus A."/>
        </authorList>
    </citation>
    <scope>NUCLEOTIDE SEQUENCE [LARGE SCALE GENOMIC DNA]</scope>
    <source>
        <strain evidence="3">ATCC 27377 / DSM 6068 / ICPB 4128</strain>
    </source>
</reference>
<keyword evidence="3" id="KW-1185">Reference proteome</keyword>
<dbReference type="InterPro" id="IPR027417">
    <property type="entry name" value="P-loop_NTPase"/>
</dbReference>
<dbReference type="EMBL" id="CP001848">
    <property type="protein sequence ID" value="ADB16651.1"/>
    <property type="molecule type" value="Genomic_DNA"/>
</dbReference>
<accession>D2R0Q3</accession>
<dbReference type="HOGENOM" id="CLU_949483_0_0_0"/>
<dbReference type="eggNOG" id="COG0467">
    <property type="taxonomic scope" value="Bacteria"/>
</dbReference>
<name>D2R0Q3_PIRSD</name>